<organism evidence="3 4">
    <name type="scientific">Planoprotostelium fungivorum</name>
    <dbReference type="NCBI Taxonomy" id="1890364"/>
    <lineage>
        <taxon>Eukaryota</taxon>
        <taxon>Amoebozoa</taxon>
        <taxon>Evosea</taxon>
        <taxon>Variosea</taxon>
        <taxon>Cavosteliida</taxon>
        <taxon>Cavosteliaceae</taxon>
        <taxon>Planoprotostelium</taxon>
    </lineage>
</organism>
<feature type="transmembrane region" description="Helical" evidence="2">
    <location>
        <begin position="75"/>
        <end position="96"/>
    </location>
</feature>
<evidence type="ECO:0000256" key="1">
    <source>
        <dbReference type="SAM" id="MobiDB-lite"/>
    </source>
</evidence>
<name>A0A2P6NGN8_9EUKA</name>
<keyword evidence="2" id="KW-0812">Transmembrane</keyword>
<evidence type="ECO:0000313" key="3">
    <source>
        <dbReference type="EMBL" id="PRP83101.1"/>
    </source>
</evidence>
<evidence type="ECO:0000313" key="4">
    <source>
        <dbReference type="Proteomes" id="UP000241769"/>
    </source>
</evidence>
<feature type="transmembrane region" description="Helical" evidence="2">
    <location>
        <begin position="108"/>
        <end position="133"/>
    </location>
</feature>
<dbReference type="EMBL" id="MDYQ01000089">
    <property type="protein sequence ID" value="PRP83101.1"/>
    <property type="molecule type" value="Genomic_DNA"/>
</dbReference>
<dbReference type="InParanoid" id="A0A2P6NGN8"/>
<keyword evidence="2" id="KW-1133">Transmembrane helix</keyword>
<reference evidence="3 4" key="1">
    <citation type="journal article" date="2018" name="Genome Biol. Evol.">
        <title>Multiple Roots of Fruiting Body Formation in Amoebozoa.</title>
        <authorList>
            <person name="Hillmann F."/>
            <person name="Forbes G."/>
            <person name="Novohradska S."/>
            <person name="Ferling I."/>
            <person name="Riege K."/>
            <person name="Groth M."/>
            <person name="Westermann M."/>
            <person name="Marz M."/>
            <person name="Spaller T."/>
            <person name="Winckler T."/>
            <person name="Schaap P."/>
            <person name="Glockner G."/>
        </authorList>
    </citation>
    <scope>NUCLEOTIDE SEQUENCE [LARGE SCALE GENOMIC DNA]</scope>
    <source>
        <strain evidence="3 4">Jena</strain>
    </source>
</reference>
<keyword evidence="4" id="KW-1185">Reference proteome</keyword>
<feature type="transmembrane region" description="Helical" evidence="2">
    <location>
        <begin position="34"/>
        <end position="55"/>
    </location>
</feature>
<proteinExistence type="predicted"/>
<feature type="region of interest" description="Disordered" evidence="1">
    <location>
        <begin position="287"/>
        <end position="340"/>
    </location>
</feature>
<evidence type="ECO:0000256" key="2">
    <source>
        <dbReference type="SAM" id="Phobius"/>
    </source>
</evidence>
<feature type="transmembrane region" description="Helical" evidence="2">
    <location>
        <begin position="154"/>
        <end position="177"/>
    </location>
</feature>
<feature type="transmembrane region" description="Helical" evidence="2">
    <location>
        <begin position="183"/>
        <end position="205"/>
    </location>
</feature>
<protein>
    <submittedName>
        <fullName evidence="3">Uncharacterized protein</fullName>
    </submittedName>
</protein>
<sequence length="340" mass="39218">MSERCEEPEEEFCGCPVLWEGDRCEKMWNESHDWMIFVTIYQIINILLFGGLFIWSAFEIIKVFRNSDLQRARNIAMYGLTLSSISSFLRCLSFAFDPHGIRGILGVKLFRILTSFIASTWMCNGLGVCLYWMEICKYVNTDGDSRRVKRLKPTLYVLIAAVWVSHFLCSLSRATVSDVTADAIAYIVTLGWFLTFLTISTIYGLNLRSQLKPLRSPEAQLMRNRIAVYLIMLVTSFVIEIFDHILLVVYRWMFYKETYLLMQSFNRVAEATLVIAWILLFRKSYKPVHSKQNPPSSTMTIRSATFSRNDRNDSNSSSSEVLGDSYSHSMTDNDGDLKEE</sequence>
<gene>
    <name evidence="3" type="ORF">PROFUN_09780</name>
</gene>
<dbReference type="FunCoup" id="A0A2P6NGN8">
    <property type="interactions" value="10"/>
</dbReference>
<comment type="caution">
    <text evidence="3">The sequence shown here is derived from an EMBL/GenBank/DDBJ whole genome shotgun (WGS) entry which is preliminary data.</text>
</comment>
<dbReference type="AlphaFoldDB" id="A0A2P6NGN8"/>
<feature type="transmembrane region" description="Helical" evidence="2">
    <location>
        <begin position="264"/>
        <end position="281"/>
    </location>
</feature>
<dbReference type="Proteomes" id="UP000241769">
    <property type="component" value="Unassembled WGS sequence"/>
</dbReference>
<keyword evidence="2" id="KW-0472">Membrane</keyword>
<feature type="transmembrane region" description="Helical" evidence="2">
    <location>
        <begin position="226"/>
        <end position="252"/>
    </location>
</feature>
<feature type="compositionally biased region" description="Polar residues" evidence="1">
    <location>
        <begin position="290"/>
        <end position="306"/>
    </location>
</feature>
<accession>A0A2P6NGN8</accession>